<feature type="transmembrane region" description="Helical" evidence="1">
    <location>
        <begin position="12"/>
        <end position="32"/>
    </location>
</feature>
<organism evidence="3 4">
    <name type="scientific">Dactylosporangium siamense</name>
    <dbReference type="NCBI Taxonomy" id="685454"/>
    <lineage>
        <taxon>Bacteria</taxon>
        <taxon>Bacillati</taxon>
        <taxon>Actinomycetota</taxon>
        <taxon>Actinomycetes</taxon>
        <taxon>Micromonosporales</taxon>
        <taxon>Micromonosporaceae</taxon>
        <taxon>Dactylosporangium</taxon>
    </lineage>
</organism>
<keyword evidence="1" id="KW-0472">Membrane</keyword>
<keyword evidence="1" id="KW-1133">Transmembrane helix</keyword>
<dbReference type="PANTHER" id="PTHR46732">
    <property type="entry name" value="ATP-DEPENDENT PROTEASE LA (LON) DOMAIN PROTEIN"/>
    <property type="match status" value="1"/>
</dbReference>
<evidence type="ECO:0000259" key="2">
    <source>
        <dbReference type="PROSITE" id="PS51787"/>
    </source>
</evidence>
<dbReference type="InterPro" id="IPR003111">
    <property type="entry name" value="Lon_prtase_N"/>
</dbReference>
<evidence type="ECO:0000313" key="3">
    <source>
        <dbReference type="EMBL" id="GIG51256.1"/>
    </source>
</evidence>
<dbReference type="InterPro" id="IPR046336">
    <property type="entry name" value="Lon_prtase_N_sf"/>
</dbReference>
<dbReference type="SMART" id="SM00464">
    <property type="entry name" value="LON"/>
    <property type="match status" value="1"/>
</dbReference>
<dbReference type="Proteomes" id="UP000660611">
    <property type="component" value="Unassembled WGS sequence"/>
</dbReference>
<dbReference type="Gene3D" id="1.20.58.1480">
    <property type="match status" value="1"/>
</dbReference>
<feature type="domain" description="Lon N-terminal" evidence="2">
    <location>
        <begin position="9"/>
        <end position="223"/>
    </location>
</feature>
<dbReference type="AlphaFoldDB" id="A0A919PVH7"/>
<keyword evidence="4" id="KW-1185">Reference proteome</keyword>
<dbReference type="PANTHER" id="PTHR46732:SF8">
    <property type="entry name" value="ATP-DEPENDENT PROTEASE LA (LON) DOMAIN PROTEIN"/>
    <property type="match status" value="1"/>
</dbReference>
<gene>
    <name evidence="3" type="ORF">Dsi01nite_092970</name>
</gene>
<dbReference type="PROSITE" id="PS51787">
    <property type="entry name" value="LON_N"/>
    <property type="match status" value="1"/>
</dbReference>
<evidence type="ECO:0000256" key="1">
    <source>
        <dbReference type="SAM" id="Phobius"/>
    </source>
</evidence>
<dbReference type="SUPFAM" id="SSF88697">
    <property type="entry name" value="PUA domain-like"/>
    <property type="match status" value="1"/>
</dbReference>
<evidence type="ECO:0000313" key="4">
    <source>
        <dbReference type="Proteomes" id="UP000660611"/>
    </source>
</evidence>
<comment type="caution">
    <text evidence="3">The sequence shown here is derived from an EMBL/GenBank/DDBJ whole genome shotgun (WGS) entry which is preliminary data.</text>
</comment>
<dbReference type="RefSeq" id="WP_239136744.1">
    <property type="nucleotide sequence ID" value="NZ_BAAAVW010000031.1"/>
</dbReference>
<accession>A0A919PVH7</accession>
<proteinExistence type="predicted"/>
<dbReference type="Gene3D" id="2.30.130.40">
    <property type="entry name" value="LON domain-like"/>
    <property type="match status" value="1"/>
</dbReference>
<dbReference type="Pfam" id="PF02190">
    <property type="entry name" value="LON_substr_bdg"/>
    <property type="match status" value="1"/>
</dbReference>
<protein>
    <recommendedName>
        <fullName evidence="2">Lon N-terminal domain-containing protein</fullName>
    </recommendedName>
</protein>
<dbReference type="EMBL" id="BONQ01000151">
    <property type="protein sequence ID" value="GIG51256.1"/>
    <property type="molecule type" value="Genomic_DNA"/>
</dbReference>
<name>A0A919PVH7_9ACTN</name>
<reference evidence="3" key="1">
    <citation type="submission" date="2021-01" db="EMBL/GenBank/DDBJ databases">
        <title>Whole genome shotgun sequence of Dactylosporangium siamense NBRC 106093.</title>
        <authorList>
            <person name="Komaki H."/>
            <person name="Tamura T."/>
        </authorList>
    </citation>
    <scope>NUCLEOTIDE SEQUENCE</scope>
    <source>
        <strain evidence="3">NBRC 106093</strain>
    </source>
</reference>
<sequence>MEEANEPERTLLPLFPLGTVLFPGLVLPLHVFEPRYRTLVQHLAELPASLPREFGVIAIRRGWEVGRVEGEQGESTDAAITAGEALSLYEIGCAAEIRQLTELPDGRFDLMTVGRRRFRLLGLARNDAPYLTGEVEWLPEPKGEPDREEELAAGVLAAFQQYLKAVRSDDDSDGEQLPDDPTVLSHLVAATASLTLEDRQSLLAEPDTISRLKAERALLRREAALLGQVRAVPVALSDLAVPSSPN</sequence>
<dbReference type="InterPro" id="IPR015947">
    <property type="entry name" value="PUA-like_sf"/>
</dbReference>
<keyword evidence="1" id="KW-0812">Transmembrane</keyword>